<reference evidence="1 2" key="1">
    <citation type="submission" date="2013-01" db="EMBL/GenBank/DDBJ databases">
        <authorList>
            <person name="Harkins D.M."/>
            <person name="Durkin A.S."/>
            <person name="Brinkac L.M."/>
            <person name="Haft D.H."/>
            <person name="Selengut J.D."/>
            <person name="Sanka R."/>
            <person name="DePew J."/>
            <person name="Purushe J."/>
            <person name="Peacock S.J."/>
            <person name="Thaipadungpanit J."/>
            <person name="Wuthiekanun V.W."/>
            <person name="Day N.P."/>
            <person name="Vinetz J.M."/>
            <person name="Sutton G.G."/>
            <person name="Nierman W.C."/>
            <person name="Fouts D.E."/>
        </authorList>
    </citation>
    <scope>NUCLEOTIDE SEQUENCE [LARGE SCALE GENOMIC DNA]</scope>
    <source>
        <strain evidence="1 2">FPW1039</strain>
    </source>
</reference>
<evidence type="ECO:0000313" key="1">
    <source>
        <dbReference type="EMBL" id="EMJ38040.1"/>
    </source>
</evidence>
<proteinExistence type="predicted"/>
<sequence>MKNYGINGLVTIRGRLEKYGTNHLMSKIVRVETENELNPLKEAEYENMKKRYFM</sequence>
<protein>
    <submittedName>
        <fullName evidence="1">Uncharacterized protein</fullName>
    </submittedName>
</protein>
<name>A0A0F6IJ15_LEPIR</name>
<evidence type="ECO:0000313" key="2">
    <source>
        <dbReference type="Proteomes" id="UP000012164"/>
    </source>
</evidence>
<dbReference type="Proteomes" id="UP000012164">
    <property type="component" value="Unassembled WGS sequence"/>
</dbReference>
<gene>
    <name evidence="1" type="ORF">LEP1GSC079_0612</name>
</gene>
<accession>A0A0F6IJ15</accession>
<organism evidence="1 2">
    <name type="scientific">Leptospira interrogans str. FPW1039</name>
    <dbReference type="NCBI Taxonomy" id="1193040"/>
    <lineage>
        <taxon>Bacteria</taxon>
        <taxon>Pseudomonadati</taxon>
        <taxon>Spirochaetota</taxon>
        <taxon>Spirochaetia</taxon>
        <taxon>Leptospirales</taxon>
        <taxon>Leptospiraceae</taxon>
        <taxon>Leptospira</taxon>
    </lineage>
</organism>
<comment type="caution">
    <text evidence="1">The sequence shown here is derived from an EMBL/GenBank/DDBJ whole genome shotgun (WGS) entry which is preliminary data.</text>
</comment>
<dbReference type="AlphaFoldDB" id="A0A0F6IJ15"/>
<dbReference type="EMBL" id="AKWR02000053">
    <property type="protein sequence ID" value="EMJ38040.1"/>
    <property type="molecule type" value="Genomic_DNA"/>
</dbReference>